<dbReference type="Pfam" id="PF02361">
    <property type="entry name" value="CbiQ"/>
    <property type="match status" value="1"/>
</dbReference>
<evidence type="ECO:0000313" key="7">
    <source>
        <dbReference type="Proteomes" id="UP000273977"/>
    </source>
</evidence>
<evidence type="ECO:0000256" key="4">
    <source>
        <dbReference type="ARBA" id="ARBA00023136"/>
    </source>
</evidence>
<comment type="caution">
    <text evidence="6">The sequence shown here is derived from an EMBL/GenBank/DDBJ whole genome shotgun (WGS) entry which is preliminary data.</text>
</comment>
<organism evidence="6 7">
    <name type="scientific">Aerococcus agrisoli</name>
    <dbReference type="NCBI Taxonomy" id="2487350"/>
    <lineage>
        <taxon>Bacteria</taxon>
        <taxon>Bacillati</taxon>
        <taxon>Bacillota</taxon>
        <taxon>Bacilli</taxon>
        <taxon>Lactobacillales</taxon>
        <taxon>Aerococcaceae</taxon>
        <taxon>Aerococcus</taxon>
    </lineage>
</organism>
<name>A0A3N4GD98_9LACT</name>
<evidence type="ECO:0000256" key="1">
    <source>
        <dbReference type="ARBA" id="ARBA00004141"/>
    </source>
</evidence>
<evidence type="ECO:0000313" key="6">
    <source>
        <dbReference type="EMBL" id="RPA60803.1"/>
    </source>
</evidence>
<evidence type="ECO:0000256" key="3">
    <source>
        <dbReference type="ARBA" id="ARBA00022989"/>
    </source>
</evidence>
<sequence length="279" mass="31569">MGGDRMKDLEILEKLNISTIKNQVLKNAYGNQETLIAKLDPRTMFIWYLLFGLVPWFINDMFILCGLLVFVAMTTRLARTVPLILFIFFLGIFSQTGFLFIFTLVFGGDGSSIMPLIQLTVKIAVVSLAAITAFAGMDPDKLANGIMAIGLPEKFSFAISFAYRILPILLEEYQSILLSYKIRGIRPSNVGLKGKFNNVVYQVKIMMKAFYPLMLNMAKRSRTTVEALEIKGFHQALNNKKVRAMKLQGLKFGRMDWIFTGLSVAYFAILIGVRVFWIQ</sequence>
<feature type="transmembrane region" description="Helical" evidence="5">
    <location>
        <begin position="257"/>
        <end position="277"/>
    </location>
</feature>
<evidence type="ECO:0000256" key="5">
    <source>
        <dbReference type="SAM" id="Phobius"/>
    </source>
</evidence>
<keyword evidence="2 5" id="KW-0812">Transmembrane</keyword>
<protein>
    <submittedName>
        <fullName evidence="6">Energy-coupling factor transporter transmembrane protein EcfT</fullName>
    </submittedName>
</protein>
<dbReference type="InterPro" id="IPR003339">
    <property type="entry name" value="ABC/ECF_trnsptr_transmembrane"/>
</dbReference>
<feature type="transmembrane region" description="Helical" evidence="5">
    <location>
        <begin position="113"/>
        <end position="137"/>
    </location>
</feature>
<dbReference type="OrthoDB" id="2661848at2"/>
<keyword evidence="4 5" id="KW-0472">Membrane</keyword>
<dbReference type="EMBL" id="RKMG01000008">
    <property type="protein sequence ID" value="RPA60803.1"/>
    <property type="molecule type" value="Genomic_DNA"/>
</dbReference>
<feature type="transmembrane region" description="Helical" evidence="5">
    <location>
        <begin position="45"/>
        <end position="71"/>
    </location>
</feature>
<dbReference type="CDD" id="cd16914">
    <property type="entry name" value="EcfT"/>
    <property type="match status" value="1"/>
</dbReference>
<reference evidence="6 7" key="1">
    <citation type="submission" date="2018-11" db="EMBL/GenBank/DDBJ databases">
        <title>Aerococcus sp. SJQ22, whole genome shotgun sequence.</title>
        <authorList>
            <person name="Sun L."/>
            <person name="Gao X."/>
            <person name="Chen W."/>
            <person name="Huang K."/>
        </authorList>
    </citation>
    <scope>NUCLEOTIDE SEQUENCE [LARGE SCALE GENOMIC DNA]</scope>
    <source>
        <strain evidence="6 7">SJQ22</strain>
    </source>
</reference>
<dbReference type="AlphaFoldDB" id="A0A3N4GD98"/>
<evidence type="ECO:0000256" key="2">
    <source>
        <dbReference type="ARBA" id="ARBA00022692"/>
    </source>
</evidence>
<dbReference type="Proteomes" id="UP000273977">
    <property type="component" value="Unassembled WGS sequence"/>
</dbReference>
<keyword evidence="7" id="KW-1185">Reference proteome</keyword>
<comment type="subcellular location">
    <subcellularLocation>
        <location evidence="1">Membrane</location>
        <topology evidence="1">Multi-pass membrane protein</topology>
    </subcellularLocation>
</comment>
<dbReference type="GO" id="GO:0005886">
    <property type="term" value="C:plasma membrane"/>
    <property type="evidence" value="ECO:0007669"/>
    <property type="project" value="TreeGrafter"/>
</dbReference>
<gene>
    <name evidence="6" type="ORF">EF384_03645</name>
</gene>
<keyword evidence="3 5" id="KW-1133">Transmembrane helix</keyword>
<dbReference type="PANTHER" id="PTHR33514">
    <property type="entry name" value="PROTEIN ABCI12, CHLOROPLASTIC"/>
    <property type="match status" value="1"/>
</dbReference>
<proteinExistence type="predicted"/>
<feature type="transmembrane region" description="Helical" evidence="5">
    <location>
        <begin position="83"/>
        <end position="107"/>
    </location>
</feature>
<dbReference type="PANTHER" id="PTHR33514:SF13">
    <property type="entry name" value="PROTEIN ABCI12, CHLOROPLASTIC"/>
    <property type="match status" value="1"/>
</dbReference>
<accession>A0A3N4GD98</accession>